<evidence type="ECO:0000313" key="12">
    <source>
        <dbReference type="Proteomes" id="UP000054144"/>
    </source>
</evidence>
<dbReference type="OrthoDB" id="2789670at2759"/>
<proteinExistence type="inferred from homology"/>
<gene>
    <name evidence="11" type="ORF">FISHEDRAFT_32282</name>
</gene>
<sequence length="510" mass="56999">MLQLTVDTLCTFLLVVSIAIWTRWRAKYSPPLPPGPPGDPFIGHARILSSSAEHEDAFQQLTRYGDVVYLHMPGMAVVVVNSESVAMELLNRRGNIYSSRRKVFLLELLGVEPNLAFLPYHLPLFNEHRRIFQKHFSREAVASYQPLVASHVLNLLKNLFTRPNNYDEHILRFALIIPYKAGFGLDVENDDEMLQNSRAALQIINDFPQLSLVDLIPALRCFPDWFPGASSIKRARTFRPLVRKIFDYPFEVLKKQIDVSTDGVATEASVVEKEYKLGLEADADPSELAFNLAGIGGTIVWSTLAFTVIFMAMNPGVQRTAQAELDDVLKGVRLPDFTDWPSLLYIDCIVMEVQRCVVVLMLMLNATTPGFHHLSTEDDVYNGYFIPKGTVILPNVKAIGRDGRVYKDPERFNPARFLPQPYGGGEPPFTAGFGYGRRICPGRHLANAELFIAVASILAVFDIRPAVDSNVSSGLSIAKLTANVRHPKPVACDIRPRSPAFARLLQDSIH</sequence>
<dbReference type="AlphaFoldDB" id="A0A0D7AQE1"/>
<dbReference type="InterPro" id="IPR002401">
    <property type="entry name" value="Cyt_P450_E_grp-I"/>
</dbReference>
<keyword evidence="5 9" id="KW-0479">Metal-binding</keyword>
<evidence type="ECO:0000256" key="8">
    <source>
        <dbReference type="ARBA" id="ARBA00023033"/>
    </source>
</evidence>
<name>A0A0D7AQE1_9AGAR</name>
<dbReference type="EMBL" id="KN881581">
    <property type="protein sequence ID" value="KIY53959.1"/>
    <property type="molecule type" value="Genomic_DNA"/>
</dbReference>
<keyword evidence="7 9" id="KW-0408">Iron</keyword>
<evidence type="ECO:0000256" key="6">
    <source>
        <dbReference type="ARBA" id="ARBA00023002"/>
    </source>
</evidence>
<dbReference type="GO" id="GO:0004497">
    <property type="term" value="F:monooxygenase activity"/>
    <property type="evidence" value="ECO:0007669"/>
    <property type="project" value="UniProtKB-KW"/>
</dbReference>
<evidence type="ECO:0000256" key="10">
    <source>
        <dbReference type="RuleBase" id="RU000461"/>
    </source>
</evidence>
<keyword evidence="12" id="KW-1185">Reference proteome</keyword>
<evidence type="ECO:0000256" key="5">
    <source>
        <dbReference type="ARBA" id="ARBA00022723"/>
    </source>
</evidence>
<dbReference type="Proteomes" id="UP000054144">
    <property type="component" value="Unassembled WGS sequence"/>
</dbReference>
<evidence type="ECO:0000256" key="4">
    <source>
        <dbReference type="ARBA" id="ARBA00022617"/>
    </source>
</evidence>
<dbReference type="InterPro" id="IPR017972">
    <property type="entry name" value="Cyt_P450_CS"/>
</dbReference>
<evidence type="ECO:0000256" key="7">
    <source>
        <dbReference type="ARBA" id="ARBA00023004"/>
    </source>
</evidence>
<dbReference type="Gene3D" id="1.10.630.10">
    <property type="entry name" value="Cytochrome P450"/>
    <property type="match status" value="1"/>
</dbReference>
<dbReference type="Pfam" id="PF00067">
    <property type="entry name" value="p450"/>
    <property type="match status" value="1"/>
</dbReference>
<feature type="binding site" description="axial binding residue" evidence="9">
    <location>
        <position position="440"/>
    </location>
    <ligand>
        <name>heme</name>
        <dbReference type="ChEBI" id="CHEBI:30413"/>
    </ligand>
    <ligandPart>
        <name>Fe</name>
        <dbReference type="ChEBI" id="CHEBI:18248"/>
    </ligandPart>
</feature>
<accession>A0A0D7AQE1</accession>
<dbReference type="PROSITE" id="PS00086">
    <property type="entry name" value="CYTOCHROME_P450"/>
    <property type="match status" value="1"/>
</dbReference>
<evidence type="ECO:0000256" key="3">
    <source>
        <dbReference type="ARBA" id="ARBA00010617"/>
    </source>
</evidence>
<evidence type="ECO:0000313" key="11">
    <source>
        <dbReference type="EMBL" id="KIY53959.1"/>
    </source>
</evidence>
<organism evidence="11 12">
    <name type="scientific">Fistulina hepatica ATCC 64428</name>
    <dbReference type="NCBI Taxonomy" id="1128425"/>
    <lineage>
        <taxon>Eukaryota</taxon>
        <taxon>Fungi</taxon>
        <taxon>Dikarya</taxon>
        <taxon>Basidiomycota</taxon>
        <taxon>Agaricomycotina</taxon>
        <taxon>Agaricomycetes</taxon>
        <taxon>Agaricomycetidae</taxon>
        <taxon>Agaricales</taxon>
        <taxon>Fistulinaceae</taxon>
        <taxon>Fistulina</taxon>
    </lineage>
</organism>
<dbReference type="PANTHER" id="PTHR46300">
    <property type="entry name" value="P450, PUTATIVE (EUROFUNG)-RELATED-RELATED"/>
    <property type="match status" value="1"/>
</dbReference>
<dbReference type="SUPFAM" id="SSF48264">
    <property type="entry name" value="Cytochrome P450"/>
    <property type="match status" value="1"/>
</dbReference>
<dbReference type="InterPro" id="IPR050364">
    <property type="entry name" value="Cytochrome_P450_fung"/>
</dbReference>
<dbReference type="GO" id="GO:0020037">
    <property type="term" value="F:heme binding"/>
    <property type="evidence" value="ECO:0007669"/>
    <property type="project" value="InterPro"/>
</dbReference>
<dbReference type="PRINTS" id="PR00463">
    <property type="entry name" value="EP450I"/>
</dbReference>
<dbReference type="InterPro" id="IPR001128">
    <property type="entry name" value="Cyt_P450"/>
</dbReference>
<evidence type="ECO:0000256" key="2">
    <source>
        <dbReference type="ARBA" id="ARBA00005179"/>
    </source>
</evidence>
<keyword evidence="4 9" id="KW-0349">Heme</keyword>
<dbReference type="GO" id="GO:0016705">
    <property type="term" value="F:oxidoreductase activity, acting on paired donors, with incorporation or reduction of molecular oxygen"/>
    <property type="evidence" value="ECO:0007669"/>
    <property type="project" value="InterPro"/>
</dbReference>
<comment type="pathway">
    <text evidence="2">Secondary metabolite biosynthesis.</text>
</comment>
<keyword evidence="8 10" id="KW-0503">Monooxygenase</keyword>
<dbReference type="GO" id="GO:0005506">
    <property type="term" value="F:iron ion binding"/>
    <property type="evidence" value="ECO:0007669"/>
    <property type="project" value="InterPro"/>
</dbReference>
<evidence type="ECO:0000256" key="1">
    <source>
        <dbReference type="ARBA" id="ARBA00001971"/>
    </source>
</evidence>
<comment type="cofactor">
    <cofactor evidence="1 9">
        <name>heme</name>
        <dbReference type="ChEBI" id="CHEBI:30413"/>
    </cofactor>
</comment>
<evidence type="ECO:0000256" key="9">
    <source>
        <dbReference type="PIRSR" id="PIRSR602401-1"/>
    </source>
</evidence>
<protein>
    <submittedName>
        <fullName evidence="11">Cytochrome P450</fullName>
    </submittedName>
</protein>
<dbReference type="PANTHER" id="PTHR46300:SF5">
    <property type="entry name" value="CYTOCHROME P450"/>
    <property type="match status" value="1"/>
</dbReference>
<dbReference type="InterPro" id="IPR036396">
    <property type="entry name" value="Cyt_P450_sf"/>
</dbReference>
<keyword evidence="6 10" id="KW-0560">Oxidoreductase</keyword>
<reference evidence="11 12" key="1">
    <citation type="journal article" date="2015" name="Fungal Genet. Biol.">
        <title>Evolution of novel wood decay mechanisms in Agaricales revealed by the genome sequences of Fistulina hepatica and Cylindrobasidium torrendii.</title>
        <authorList>
            <person name="Floudas D."/>
            <person name="Held B.W."/>
            <person name="Riley R."/>
            <person name="Nagy L.G."/>
            <person name="Koehler G."/>
            <person name="Ransdell A.S."/>
            <person name="Younus H."/>
            <person name="Chow J."/>
            <person name="Chiniquy J."/>
            <person name="Lipzen A."/>
            <person name="Tritt A."/>
            <person name="Sun H."/>
            <person name="Haridas S."/>
            <person name="LaButti K."/>
            <person name="Ohm R.A."/>
            <person name="Kues U."/>
            <person name="Blanchette R.A."/>
            <person name="Grigoriev I.V."/>
            <person name="Minto R.E."/>
            <person name="Hibbett D.S."/>
        </authorList>
    </citation>
    <scope>NUCLEOTIDE SEQUENCE [LARGE SCALE GENOMIC DNA]</scope>
    <source>
        <strain evidence="11 12">ATCC 64428</strain>
    </source>
</reference>
<comment type="similarity">
    <text evidence="3 10">Belongs to the cytochrome P450 family.</text>
</comment>